<feature type="region of interest" description="Disordered" evidence="1">
    <location>
        <begin position="1"/>
        <end position="118"/>
    </location>
</feature>
<keyword evidence="2" id="KW-1185">Reference proteome</keyword>
<sequence length="283" mass="31856">MPPPSNSRTECGKTPSERTTHPREQPNQQKAREEAPQSSLQTSATPQPKVMSTKTAAPVKQMPPAHHSESHRSCHESHSRDDHHRKETQQSHTTSCDSPQHERCNDAPLHRTQSEQMRQVHSTGFYEDTYKHGFVQSPPKAPTSVQSITPAQPQLVVTTRPVLGVAPRPVPHKVSSNIYPAKQPDCQITPTSKPRTGRTALRWRPCHQRPPIDSSIEFFTPRTLQEMVLINFFGCLGIPVTMAIHIRATNASLALYQYFCDHYHTTYHEQQPPISPDVATLIL</sequence>
<dbReference type="WBParaSite" id="nRc.2.0.1.t16747-RA">
    <property type="protein sequence ID" value="nRc.2.0.1.t16747-RA"/>
    <property type="gene ID" value="nRc.2.0.1.g16747"/>
</dbReference>
<name>A0A915IRU2_ROMCU</name>
<organism evidence="2 3">
    <name type="scientific">Romanomermis culicivorax</name>
    <name type="common">Nematode worm</name>
    <dbReference type="NCBI Taxonomy" id="13658"/>
    <lineage>
        <taxon>Eukaryota</taxon>
        <taxon>Metazoa</taxon>
        <taxon>Ecdysozoa</taxon>
        <taxon>Nematoda</taxon>
        <taxon>Enoplea</taxon>
        <taxon>Dorylaimia</taxon>
        <taxon>Mermithida</taxon>
        <taxon>Mermithoidea</taxon>
        <taxon>Mermithidae</taxon>
        <taxon>Romanomermis</taxon>
    </lineage>
</organism>
<reference evidence="3" key="1">
    <citation type="submission" date="2022-11" db="UniProtKB">
        <authorList>
            <consortium name="WormBaseParasite"/>
        </authorList>
    </citation>
    <scope>IDENTIFICATION</scope>
</reference>
<evidence type="ECO:0000256" key="1">
    <source>
        <dbReference type="SAM" id="MobiDB-lite"/>
    </source>
</evidence>
<evidence type="ECO:0000313" key="3">
    <source>
        <dbReference type="WBParaSite" id="nRc.2.0.1.t16747-RA"/>
    </source>
</evidence>
<feature type="compositionally biased region" description="Basic and acidic residues" evidence="1">
    <location>
        <begin position="66"/>
        <end position="89"/>
    </location>
</feature>
<proteinExistence type="predicted"/>
<feature type="compositionally biased region" description="Basic and acidic residues" evidence="1">
    <location>
        <begin position="15"/>
        <end position="35"/>
    </location>
</feature>
<accession>A0A915IRU2</accession>
<evidence type="ECO:0000313" key="2">
    <source>
        <dbReference type="Proteomes" id="UP000887565"/>
    </source>
</evidence>
<dbReference type="Proteomes" id="UP000887565">
    <property type="component" value="Unplaced"/>
</dbReference>
<protein>
    <submittedName>
        <fullName evidence="3">Uncharacterized protein</fullName>
    </submittedName>
</protein>
<feature type="compositionally biased region" description="Polar residues" evidence="1">
    <location>
        <begin position="36"/>
        <end position="55"/>
    </location>
</feature>
<feature type="compositionally biased region" description="Basic and acidic residues" evidence="1">
    <location>
        <begin position="99"/>
        <end position="113"/>
    </location>
</feature>
<dbReference type="AlphaFoldDB" id="A0A915IRU2"/>